<keyword evidence="7 9" id="KW-0732">Signal</keyword>
<dbReference type="InterPro" id="IPR044527">
    <property type="entry name" value="NrtA/CpmA_ABC-bd_dom"/>
</dbReference>
<evidence type="ECO:0000313" key="11">
    <source>
        <dbReference type="EMBL" id="QXE92647.1"/>
    </source>
</evidence>
<keyword evidence="8" id="KW-0472">Membrane</keyword>
<evidence type="ECO:0000256" key="2">
    <source>
        <dbReference type="ARBA" id="ARBA00004418"/>
    </source>
</evidence>
<name>A0ABX8LL87_9BACT</name>
<dbReference type="EMBL" id="CP077683">
    <property type="protein sequence ID" value="QXE92647.1"/>
    <property type="molecule type" value="Genomic_DNA"/>
</dbReference>
<dbReference type="NCBIfam" id="TIGR01728">
    <property type="entry name" value="SsuA_fam"/>
    <property type="match status" value="1"/>
</dbReference>
<accession>A0ABX8LL87</accession>
<evidence type="ECO:0000256" key="3">
    <source>
        <dbReference type="ARBA" id="ARBA00010742"/>
    </source>
</evidence>
<evidence type="ECO:0000256" key="6">
    <source>
        <dbReference type="ARBA" id="ARBA00022519"/>
    </source>
</evidence>
<evidence type="ECO:0000259" key="10">
    <source>
        <dbReference type="SMART" id="SM00062"/>
    </source>
</evidence>
<evidence type="ECO:0000313" key="12">
    <source>
        <dbReference type="Proteomes" id="UP000683559"/>
    </source>
</evidence>
<gene>
    <name evidence="11" type="ORF">KP001_09060</name>
</gene>
<keyword evidence="4" id="KW-0813">Transport</keyword>
<dbReference type="Proteomes" id="UP000683559">
    <property type="component" value="Chromosome"/>
</dbReference>
<comment type="similarity">
    <text evidence="3">Belongs to the bacterial solute-binding protein SsuA/TauA family.</text>
</comment>
<reference evidence="11 12" key="1">
    <citation type="submission" date="2021-06" db="EMBL/GenBank/DDBJ databases">
        <title>Gemonas diversity in paddy soil.</title>
        <authorList>
            <person name="Liu G."/>
        </authorList>
    </citation>
    <scope>NUCLEOTIDE SEQUENCE [LARGE SCALE GENOMIC DNA]</scope>
    <source>
        <strain evidence="11 12">RG2</strain>
    </source>
</reference>
<organism evidence="11 12">
    <name type="scientific">Geomonas subterranea</name>
    <dbReference type="NCBI Taxonomy" id="2847989"/>
    <lineage>
        <taxon>Bacteria</taxon>
        <taxon>Pseudomonadati</taxon>
        <taxon>Thermodesulfobacteriota</taxon>
        <taxon>Desulfuromonadia</taxon>
        <taxon>Geobacterales</taxon>
        <taxon>Geobacteraceae</taxon>
        <taxon>Geomonas</taxon>
    </lineage>
</organism>
<comment type="subcellular location">
    <subcellularLocation>
        <location evidence="1">Endomembrane system</location>
    </subcellularLocation>
    <subcellularLocation>
        <location evidence="2">Periplasm</location>
    </subcellularLocation>
</comment>
<evidence type="ECO:0000256" key="7">
    <source>
        <dbReference type="ARBA" id="ARBA00022729"/>
    </source>
</evidence>
<evidence type="ECO:0000256" key="8">
    <source>
        <dbReference type="ARBA" id="ARBA00023136"/>
    </source>
</evidence>
<dbReference type="SMART" id="SM00062">
    <property type="entry name" value="PBPb"/>
    <property type="match status" value="1"/>
</dbReference>
<dbReference type="PANTHER" id="PTHR30024">
    <property type="entry name" value="ALIPHATIC SULFONATES-BINDING PROTEIN-RELATED"/>
    <property type="match status" value="1"/>
</dbReference>
<dbReference type="InterPro" id="IPR010067">
    <property type="entry name" value="ABC_SsuA_sub-bd"/>
</dbReference>
<evidence type="ECO:0000256" key="5">
    <source>
        <dbReference type="ARBA" id="ARBA00022475"/>
    </source>
</evidence>
<protein>
    <submittedName>
        <fullName evidence="11">ABC transporter substrate-binding protein</fullName>
    </submittedName>
</protein>
<feature type="domain" description="Solute-binding protein family 3/N-terminal" evidence="10">
    <location>
        <begin position="37"/>
        <end position="258"/>
    </location>
</feature>
<keyword evidence="5" id="KW-1003">Cell membrane</keyword>
<dbReference type="RefSeq" id="WP_217289195.1">
    <property type="nucleotide sequence ID" value="NZ_CP077683.1"/>
</dbReference>
<dbReference type="Pfam" id="PF13379">
    <property type="entry name" value="NMT1_2"/>
    <property type="match status" value="1"/>
</dbReference>
<feature type="chain" id="PRO_5046720113" evidence="9">
    <location>
        <begin position="34"/>
        <end position="332"/>
    </location>
</feature>
<dbReference type="CDD" id="cd13553">
    <property type="entry name" value="PBP2_NrtA_CpmA_like"/>
    <property type="match status" value="1"/>
</dbReference>
<evidence type="ECO:0000256" key="1">
    <source>
        <dbReference type="ARBA" id="ARBA00004308"/>
    </source>
</evidence>
<keyword evidence="6" id="KW-0997">Cell inner membrane</keyword>
<sequence>MKILNAVGMKKAAVLVCAVFILAAMACWSAGNAAEKPVRVAYLQNDIHHLPFWVARDMGFLARQGANVEVAGVFRSGPDIMSAFAAGALDMAYVGVAPATAAVANGTADVVVLSQSNAEGSALVVASNGRHLVKTVKDLEGKSVAIPGLSTVQDFLLKESLTKQGVRLDRVKFLVVKPPEMISALRNGDVDAFIAWEPYPAKASQMGVGRTLVSSGEMWPGHPCCVVVADAKFLASHPDQVNAVLRAHRQAVEWIGKNRDKAVDIAVKYTGMDEKTIRSAMKTVHYNPTLDADGVRRYARFLTGLGYIRIKDVDGFIGKFVRQESAAQRAGR</sequence>
<proteinExistence type="inferred from homology"/>
<keyword evidence="12" id="KW-1185">Reference proteome</keyword>
<evidence type="ECO:0000256" key="4">
    <source>
        <dbReference type="ARBA" id="ARBA00022448"/>
    </source>
</evidence>
<dbReference type="InterPro" id="IPR001638">
    <property type="entry name" value="Solute-binding_3/MltF_N"/>
</dbReference>
<feature type="signal peptide" evidence="9">
    <location>
        <begin position="1"/>
        <end position="33"/>
    </location>
</feature>
<evidence type="ECO:0000256" key="9">
    <source>
        <dbReference type="SAM" id="SignalP"/>
    </source>
</evidence>
<dbReference type="PANTHER" id="PTHR30024:SF47">
    <property type="entry name" value="TAURINE-BINDING PERIPLASMIC PROTEIN"/>
    <property type="match status" value="1"/>
</dbReference>
<dbReference type="PROSITE" id="PS51257">
    <property type="entry name" value="PROKAR_LIPOPROTEIN"/>
    <property type="match status" value="1"/>
</dbReference>